<accession>A0A1X6NRD5</accession>
<gene>
    <name evidence="1" type="ORF">BU14_0582s0007</name>
</gene>
<reference evidence="1 2" key="1">
    <citation type="submission" date="2017-03" db="EMBL/GenBank/DDBJ databases">
        <title>WGS assembly of Porphyra umbilicalis.</title>
        <authorList>
            <person name="Brawley S.H."/>
            <person name="Blouin N.A."/>
            <person name="Ficko-Blean E."/>
            <person name="Wheeler G.L."/>
            <person name="Lohr M."/>
            <person name="Goodson H.V."/>
            <person name="Jenkins J.W."/>
            <person name="Blaby-Haas C.E."/>
            <person name="Helliwell K.E."/>
            <person name="Chan C."/>
            <person name="Marriage T."/>
            <person name="Bhattacharya D."/>
            <person name="Klein A.S."/>
            <person name="Badis Y."/>
            <person name="Brodie J."/>
            <person name="Cao Y."/>
            <person name="Collen J."/>
            <person name="Dittami S.M."/>
            <person name="Gachon C.M."/>
            <person name="Green B.R."/>
            <person name="Karpowicz S."/>
            <person name="Kim J.W."/>
            <person name="Kudahl U."/>
            <person name="Lin S."/>
            <person name="Michel G."/>
            <person name="Mittag M."/>
            <person name="Olson B.J."/>
            <person name="Pangilinan J."/>
            <person name="Peng Y."/>
            <person name="Qiu H."/>
            <person name="Shu S."/>
            <person name="Singer J.T."/>
            <person name="Smith A.G."/>
            <person name="Sprecher B.N."/>
            <person name="Wagner V."/>
            <person name="Wang W."/>
            <person name="Wang Z.-Y."/>
            <person name="Yan J."/>
            <person name="Yarish C."/>
            <person name="Zoeuner-Riek S."/>
            <person name="Zhuang Y."/>
            <person name="Zou Y."/>
            <person name="Lindquist E.A."/>
            <person name="Grimwood J."/>
            <person name="Barry K."/>
            <person name="Rokhsar D.S."/>
            <person name="Schmutz J."/>
            <person name="Stiller J.W."/>
            <person name="Grossman A.R."/>
            <person name="Prochnik S.E."/>
        </authorList>
    </citation>
    <scope>NUCLEOTIDE SEQUENCE [LARGE SCALE GENOMIC DNA]</scope>
    <source>
        <strain evidence="1">4086291</strain>
    </source>
</reference>
<dbReference type="Proteomes" id="UP000218209">
    <property type="component" value="Unassembled WGS sequence"/>
</dbReference>
<dbReference type="InterPro" id="IPR012337">
    <property type="entry name" value="RNaseH-like_sf"/>
</dbReference>
<sequence length="170" mass="19199">MDFPPSLFDSVRENDDWDNVAQWEPVLCTLSAITNYLQADTTPLSDVYACFLSLEAYLVPSNFPLSIRDEIRGFIKLRYATIFSPAHVLSFYLDPVFVLIREMSRASTVKPYTMTDAAVCMKAAKRLVRTASEEEKVTVVMQVTQVLMGSFPFLRTGAVEESSRLSLPHM</sequence>
<name>A0A1X6NRD5_PORUM</name>
<evidence type="ECO:0000313" key="1">
    <source>
        <dbReference type="EMBL" id="OSX71171.1"/>
    </source>
</evidence>
<dbReference type="OrthoDB" id="1607513at2759"/>
<dbReference type="AlphaFoldDB" id="A0A1X6NRD5"/>
<proteinExistence type="predicted"/>
<keyword evidence="2" id="KW-1185">Reference proteome</keyword>
<protein>
    <submittedName>
        <fullName evidence="1">Uncharacterized protein</fullName>
    </submittedName>
</protein>
<organism evidence="1 2">
    <name type="scientific">Porphyra umbilicalis</name>
    <name type="common">Purple laver</name>
    <name type="synonym">Red alga</name>
    <dbReference type="NCBI Taxonomy" id="2786"/>
    <lineage>
        <taxon>Eukaryota</taxon>
        <taxon>Rhodophyta</taxon>
        <taxon>Bangiophyceae</taxon>
        <taxon>Bangiales</taxon>
        <taxon>Bangiaceae</taxon>
        <taxon>Porphyra</taxon>
    </lineage>
</organism>
<dbReference type="SUPFAM" id="SSF53098">
    <property type="entry name" value="Ribonuclease H-like"/>
    <property type="match status" value="1"/>
</dbReference>
<dbReference type="EMBL" id="KV919161">
    <property type="protein sequence ID" value="OSX71171.1"/>
    <property type="molecule type" value="Genomic_DNA"/>
</dbReference>
<evidence type="ECO:0000313" key="2">
    <source>
        <dbReference type="Proteomes" id="UP000218209"/>
    </source>
</evidence>